<feature type="region of interest" description="Disordered" evidence="1">
    <location>
        <begin position="329"/>
        <end position="419"/>
    </location>
</feature>
<feature type="compositionally biased region" description="Basic residues" evidence="1">
    <location>
        <begin position="769"/>
        <end position="782"/>
    </location>
</feature>
<reference evidence="2 3" key="1">
    <citation type="submission" date="2014-05" db="EMBL/GenBank/DDBJ databases">
        <title>Draft genome sequence of a rare smut relative, Tilletiaria anomala UBC 951.</title>
        <authorList>
            <consortium name="DOE Joint Genome Institute"/>
            <person name="Toome M."/>
            <person name="Kuo A."/>
            <person name="Henrissat B."/>
            <person name="Lipzen A."/>
            <person name="Tritt A."/>
            <person name="Yoshinaga Y."/>
            <person name="Zane M."/>
            <person name="Barry K."/>
            <person name="Grigoriev I.V."/>
            <person name="Spatafora J.W."/>
            <person name="Aimea M.C."/>
        </authorList>
    </citation>
    <scope>NUCLEOTIDE SEQUENCE [LARGE SCALE GENOMIC DNA]</scope>
    <source>
        <strain evidence="2 3">UBC 951</strain>
    </source>
</reference>
<dbReference type="RefSeq" id="XP_013243484.1">
    <property type="nucleotide sequence ID" value="XM_013388030.1"/>
</dbReference>
<feature type="region of interest" description="Disordered" evidence="1">
    <location>
        <begin position="768"/>
        <end position="822"/>
    </location>
</feature>
<feature type="region of interest" description="Disordered" evidence="1">
    <location>
        <begin position="446"/>
        <end position="512"/>
    </location>
</feature>
<feature type="compositionally biased region" description="Low complexity" evidence="1">
    <location>
        <begin position="629"/>
        <end position="638"/>
    </location>
</feature>
<dbReference type="HOGENOM" id="CLU_008420_0_0_1"/>
<name>A0A066W156_TILAU</name>
<gene>
    <name evidence="2" type="ORF">K437DRAFT_108641</name>
</gene>
<feature type="region of interest" description="Disordered" evidence="1">
    <location>
        <begin position="288"/>
        <end position="315"/>
    </location>
</feature>
<evidence type="ECO:0000313" key="3">
    <source>
        <dbReference type="Proteomes" id="UP000027361"/>
    </source>
</evidence>
<feature type="compositionally biased region" description="Low complexity" evidence="1">
    <location>
        <begin position="288"/>
        <end position="301"/>
    </location>
</feature>
<feature type="compositionally biased region" description="Basic residues" evidence="1">
    <location>
        <begin position="394"/>
        <end position="411"/>
    </location>
</feature>
<comment type="caution">
    <text evidence="2">The sequence shown here is derived from an EMBL/GenBank/DDBJ whole genome shotgun (WGS) entry which is preliminary data.</text>
</comment>
<protein>
    <submittedName>
        <fullName evidence="2">Uncharacterized protein</fullName>
    </submittedName>
</protein>
<feature type="region of interest" description="Disordered" evidence="1">
    <location>
        <begin position="209"/>
        <end position="241"/>
    </location>
</feature>
<feature type="compositionally biased region" description="Basic and acidic residues" evidence="1">
    <location>
        <begin position="210"/>
        <end position="235"/>
    </location>
</feature>
<dbReference type="Proteomes" id="UP000027361">
    <property type="component" value="Unassembled WGS sequence"/>
</dbReference>
<dbReference type="InParanoid" id="A0A066W156"/>
<evidence type="ECO:0000313" key="2">
    <source>
        <dbReference type="EMBL" id="KDN46273.1"/>
    </source>
</evidence>
<feature type="region of interest" description="Disordered" evidence="1">
    <location>
        <begin position="731"/>
        <end position="751"/>
    </location>
</feature>
<feature type="compositionally biased region" description="Basic and acidic residues" evidence="1">
    <location>
        <begin position="735"/>
        <end position="745"/>
    </location>
</feature>
<organism evidence="2 3">
    <name type="scientific">Tilletiaria anomala (strain ATCC 24038 / CBS 436.72 / UBC 951)</name>
    <dbReference type="NCBI Taxonomy" id="1037660"/>
    <lineage>
        <taxon>Eukaryota</taxon>
        <taxon>Fungi</taxon>
        <taxon>Dikarya</taxon>
        <taxon>Basidiomycota</taxon>
        <taxon>Ustilaginomycotina</taxon>
        <taxon>Exobasidiomycetes</taxon>
        <taxon>Georgefischeriales</taxon>
        <taxon>Tilletiariaceae</taxon>
        <taxon>Tilletiaria</taxon>
    </lineage>
</organism>
<proteinExistence type="predicted"/>
<feature type="region of interest" description="Disordered" evidence="1">
    <location>
        <begin position="612"/>
        <end position="638"/>
    </location>
</feature>
<feature type="compositionally biased region" description="Low complexity" evidence="1">
    <location>
        <begin position="345"/>
        <end position="379"/>
    </location>
</feature>
<sequence length="822" mass="87861">MGSDDHSRKPDDLLLPFINRPKEVHELLFGDHVPSSVMVVAARLQRLFPGEAVSSQGGDKREERRAAAGGVDGMAHGQALSNVLFVRREHLGDAQWLVALRSLVAGKSEETWARLAEVLGANLLRPSEWQEFAKTPLYGHGYSHSPAQGHARKHKGRSRNSSFNFELLPDVPEEWTAPLHKVDQLHRLAGETVPAASIKAAEVAGVRISTAEDEKQQQPKRGKESRQVDEAKHEPSYFNDPATNAPSLYDFHFCNRIQCKDSAAMPLAREGLPSTVALAAESAVGKPAATPAATEKASSPPITTSSEGGEEVVSNHRWRRPSFVLSFQNLPSSSGAGPMQARRASSPTTSGQSSSTNSSSSSVASGNDTPSSPASSTSSLLKGVAHQDELGKGSARRRKGRRSSCRNHRLCHSSEAAEEGKCGMHLQSIGGANSVGNSLAVYFDSSDGADDQLPHASRSSRKPSSDSDKRSRRGSSASSRNEQGNVVEGLLPDGRTRHPSAGSPAGSEGAIGPIEAFRRKHRLSDACLRGEGVEDGLHANAWAEKKHGAWQESVSRAVSTSMVSPRDDHDYSNNLAFGGQVSKEKHDRGGSGLALGGGFSLQKNKLVTAVQPEHRHSPPEPTLRVTVASTPSSTSQLLSSTYLSEQGGRAARPPHDYRRPGGFIAFSRECHAARQRQRALSSASELSEALSTGSQAVASSEGSTLADEDVWSPPHPYCELLGLYHSSDAAGWPSSHDELDSDNEKTPSLNASNVHGFEWANAVVPPKEVHRRAPSPASRRHLSPLPETEVLGASRDLNTRAGSASSSFEDISSDDGDDDAFE</sequence>
<evidence type="ECO:0000256" key="1">
    <source>
        <dbReference type="SAM" id="MobiDB-lite"/>
    </source>
</evidence>
<dbReference type="STRING" id="1037660.A0A066W156"/>
<dbReference type="GeneID" id="25261285"/>
<dbReference type="OrthoDB" id="2591449at2759"/>
<accession>A0A066W156</accession>
<keyword evidence="3" id="KW-1185">Reference proteome</keyword>
<feature type="compositionally biased region" description="Acidic residues" evidence="1">
    <location>
        <begin position="811"/>
        <end position="822"/>
    </location>
</feature>
<dbReference type="AlphaFoldDB" id="A0A066W156"/>
<dbReference type="EMBL" id="JMSN01000036">
    <property type="protein sequence ID" value="KDN46273.1"/>
    <property type="molecule type" value="Genomic_DNA"/>
</dbReference>